<dbReference type="RefSeq" id="WP_102756296.1">
    <property type="nucleotide sequence ID" value="NZ_CP025791.1"/>
</dbReference>
<accession>A0A2K9PRE4</accession>
<keyword evidence="4" id="KW-1185">Reference proteome</keyword>
<protein>
    <recommendedName>
        <fullName evidence="2">DUF4382 domain-containing protein</fullName>
    </recommendedName>
</protein>
<dbReference type="KEGG" id="fek:C1H87_13370"/>
<dbReference type="Pfam" id="PF14321">
    <property type="entry name" value="DUF4382"/>
    <property type="match status" value="1"/>
</dbReference>
<dbReference type="OrthoDB" id="2111471at2"/>
<feature type="chain" id="PRO_5014752739" description="DUF4382 domain-containing protein" evidence="1">
    <location>
        <begin position="24"/>
        <end position="254"/>
    </location>
</feature>
<dbReference type="Proteomes" id="UP000235826">
    <property type="component" value="Chromosome"/>
</dbReference>
<dbReference type="GO" id="GO:0030246">
    <property type="term" value="F:carbohydrate binding"/>
    <property type="evidence" value="ECO:0007669"/>
    <property type="project" value="InterPro"/>
</dbReference>
<sequence>MKTLTKLKSILLVSLVVSFFGCKNFETNNVGAQVPPTISIKLADESGNFEAENVGIFDVMIKMDEENEWLSLNSKQKGESLSGITGDFNELLVNEFPIKSGTLEQIKLVLGDAKGQDLKLELDAAIEAGYAYDFVLDFNIEPVSVTGKIGGISLRSEMRVATDASSGIIEGSVSPPDEPTIVSVVDTKETPETEDDEVISAYTNYAGDFALWGVPTGTYEVVLTPVDENSKYKVTKISNIQVINGQTTVIQSIL</sequence>
<gene>
    <name evidence="3" type="ORF">C1H87_13370</name>
</gene>
<dbReference type="PROSITE" id="PS51257">
    <property type="entry name" value="PROKAR_LIPOPROTEIN"/>
    <property type="match status" value="1"/>
</dbReference>
<feature type="domain" description="DUF4382" evidence="2">
    <location>
        <begin position="37"/>
        <end position="154"/>
    </location>
</feature>
<reference evidence="3 4" key="1">
    <citation type="submission" date="2018-01" db="EMBL/GenBank/DDBJ databases">
        <title>Complete genome sequence of Flavivirga eckloniae ECD14 isolated from seaweed Ecklonia cava.</title>
        <authorList>
            <person name="Lee J.H."/>
            <person name="Baik K.S."/>
            <person name="Seong C.N."/>
        </authorList>
    </citation>
    <scope>NUCLEOTIDE SEQUENCE [LARGE SCALE GENOMIC DNA]</scope>
    <source>
        <strain evidence="3 4">ECD14</strain>
    </source>
</reference>
<feature type="signal peptide" evidence="1">
    <location>
        <begin position="1"/>
        <end position="23"/>
    </location>
</feature>
<evidence type="ECO:0000313" key="3">
    <source>
        <dbReference type="EMBL" id="AUP79643.1"/>
    </source>
</evidence>
<evidence type="ECO:0000313" key="4">
    <source>
        <dbReference type="Proteomes" id="UP000235826"/>
    </source>
</evidence>
<name>A0A2K9PRE4_9FLAO</name>
<dbReference type="EMBL" id="CP025791">
    <property type="protein sequence ID" value="AUP79643.1"/>
    <property type="molecule type" value="Genomic_DNA"/>
</dbReference>
<dbReference type="InterPro" id="IPR013784">
    <property type="entry name" value="Carb-bd-like_fold"/>
</dbReference>
<evidence type="ECO:0000259" key="2">
    <source>
        <dbReference type="Pfam" id="PF14321"/>
    </source>
</evidence>
<keyword evidence="1" id="KW-0732">Signal</keyword>
<dbReference type="InterPro" id="IPR025491">
    <property type="entry name" value="DUF4382"/>
</dbReference>
<organism evidence="3 4">
    <name type="scientific">Flavivirga eckloniae</name>
    <dbReference type="NCBI Taxonomy" id="1803846"/>
    <lineage>
        <taxon>Bacteria</taxon>
        <taxon>Pseudomonadati</taxon>
        <taxon>Bacteroidota</taxon>
        <taxon>Flavobacteriia</taxon>
        <taxon>Flavobacteriales</taxon>
        <taxon>Flavobacteriaceae</taxon>
        <taxon>Flavivirga</taxon>
    </lineage>
</organism>
<dbReference type="SUPFAM" id="SSF49452">
    <property type="entry name" value="Starch-binding domain-like"/>
    <property type="match status" value="1"/>
</dbReference>
<dbReference type="Gene3D" id="2.60.40.1120">
    <property type="entry name" value="Carboxypeptidase-like, regulatory domain"/>
    <property type="match status" value="1"/>
</dbReference>
<proteinExistence type="predicted"/>
<evidence type="ECO:0000256" key="1">
    <source>
        <dbReference type="SAM" id="SignalP"/>
    </source>
</evidence>
<dbReference type="AlphaFoldDB" id="A0A2K9PRE4"/>